<feature type="compositionally biased region" description="Low complexity" evidence="1">
    <location>
        <begin position="81"/>
        <end position="110"/>
    </location>
</feature>
<name>M5G5U3_DACPD</name>
<dbReference type="RefSeq" id="XP_040630983.1">
    <property type="nucleotide sequence ID" value="XM_040768048.1"/>
</dbReference>
<feature type="region of interest" description="Disordered" evidence="1">
    <location>
        <begin position="32"/>
        <end position="122"/>
    </location>
</feature>
<feature type="compositionally biased region" description="Low complexity" evidence="1">
    <location>
        <begin position="829"/>
        <end position="839"/>
    </location>
</feature>
<feature type="region of interest" description="Disordered" evidence="1">
    <location>
        <begin position="715"/>
        <end position="736"/>
    </location>
</feature>
<sequence length="862" mass="93120">MAEAAASPAVDATGLSIDLAVDSNNFACSTCHERTSSEDRRTYRDVGVQTDPPSPPLTPQRLSVSPNLIDFSPSPPRTPPRRSTTSVLTAITPPSRSTTPTPSTYSLRTPTKQRAYSQVGRGRPRSKTLFALGEEELFNADAVEELQLRSYIGHPPSKLHIPRPLEQMDDNQDVFAVQSTDLSLALGRRVVSMPTTADSAVPTNFTRPRAVSDSLAALAYAAVLQEAEMLLDMEDAEAALTGRSLSHARAASLGLSDSSSLTSMETDDDSESLPTPNLHRAALDITLANSITSESFYMTDKPGEDIVLEPSPPKAIPALHGPLSLPYARCPSGAEGIIVEEPATLHRIVWGLEHEPPKSEHPAGDGEEIGMPLASEAKSDILQTAIEEVVQAMPKLCGVVNSDGLARRRAADLAPRRRTLSSPATHTPTKSSTSSPIRSSLRANAPPFFPSAPQMRRVTIDPAILYVSPPGGLQSPIILASDRPGVQAMNDSQWTQLAEIRALPFHELHAPSSYEIPILRPPAPCFPIVGVPYSAESLNLLQRLTMSPNNIQSARDPRSELGHGRPSTLLSRMTNTNPNVARRVTHITSRPRAQSSPPVPVNLHPVSHLTFSDDNLPPHIPEEIEIITTPATPVTPISPYVPANIDRTLLQANGMARAAARTWSLSEQSVPTAPITTQSAPPVDWSSSFKTFWREQQTVRGQEQLTENLLGSPIREHSSHEHQLTPIPPRLPSAPRSVPMKRLMTRLSGSTSLPALSEVEENSLADSPAKRFPSSSSEPSSLRAPIWQRPQSARRNPSPSRLSLAAQTKADAEESDDADVWIERLPAGTNTSTTSNSSSLDEEVIIFQGWKNPKGKGRGVSP</sequence>
<feature type="compositionally biased region" description="Polar residues" evidence="1">
    <location>
        <begin position="789"/>
        <end position="801"/>
    </location>
</feature>
<accession>M5G5U3</accession>
<evidence type="ECO:0000313" key="3">
    <source>
        <dbReference type="Proteomes" id="UP000030653"/>
    </source>
</evidence>
<feature type="region of interest" description="Disordered" evidence="1">
    <location>
        <begin position="550"/>
        <end position="573"/>
    </location>
</feature>
<feature type="compositionally biased region" description="Basic and acidic residues" evidence="1">
    <location>
        <begin position="32"/>
        <end position="44"/>
    </location>
</feature>
<feature type="region of interest" description="Disordered" evidence="1">
    <location>
        <begin position="256"/>
        <end position="276"/>
    </location>
</feature>
<dbReference type="EMBL" id="JH795858">
    <property type="protein sequence ID" value="EJU04089.1"/>
    <property type="molecule type" value="Genomic_DNA"/>
</dbReference>
<gene>
    <name evidence="2" type="ORF">DACRYDRAFT_105157</name>
</gene>
<dbReference type="GeneID" id="63683110"/>
<feature type="region of interest" description="Disordered" evidence="1">
    <location>
        <begin position="748"/>
        <end position="839"/>
    </location>
</feature>
<proteinExistence type="predicted"/>
<dbReference type="Proteomes" id="UP000030653">
    <property type="component" value="Unassembled WGS sequence"/>
</dbReference>
<keyword evidence="3" id="KW-1185">Reference proteome</keyword>
<dbReference type="OrthoDB" id="2573559at2759"/>
<evidence type="ECO:0000256" key="1">
    <source>
        <dbReference type="SAM" id="MobiDB-lite"/>
    </source>
</evidence>
<dbReference type="AlphaFoldDB" id="M5G5U3"/>
<dbReference type="STRING" id="1858805.M5G5U3"/>
<dbReference type="HOGENOM" id="CLU_332038_0_0_1"/>
<protein>
    <submittedName>
        <fullName evidence="2">Uncharacterized protein</fullName>
    </submittedName>
</protein>
<reference evidence="2 3" key="1">
    <citation type="journal article" date="2012" name="Science">
        <title>The Paleozoic origin of enzymatic lignin decomposition reconstructed from 31 fungal genomes.</title>
        <authorList>
            <person name="Floudas D."/>
            <person name="Binder M."/>
            <person name="Riley R."/>
            <person name="Barry K."/>
            <person name="Blanchette R.A."/>
            <person name="Henrissat B."/>
            <person name="Martinez A.T."/>
            <person name="Otillar R."/>
            <person name="Spatafora J.W."/>
            <person name="Yadav J.S."/>
            <person name="Aerts A."/>
            <person name="Benoit I."/>
            <person name="Boyd A."/>
            <person name="Carlson A."/>
            <person name="Copeland A."/>
            <person name="Coutinho P.M."/>
            <person name="de Vries R.P."/>
            <person name="Ferreira P."/>
            <person name="Findley K."/>
            <person name="Foster B."/>
            <person name="Gaskell J."/>
            <person name="Glotzer D."/>
            <person name="Gorecki P."/>
            <person name="Heitman J."/>
            <person name="Hesse C."/>
            <person name="Hori C."/>
            <person name="Igarashi K."/>
            <person name="Jurgens J.A."/>
            <person name="Kallen N."/>
            <person name="Kersten P."/>
            <person name="Kohler A."/>
            <person name="Kuees U."/>
            <person name="Kumar T.K.A."/>
            <person name="Kuo A."/>
            <person name="LaButti K."/>
            <person name="Larrondo L.F."/>
            <person name="Lindquist E."/>
            <person name="Ling A."/>
            <person name="Lombard V."/>
            <person name="Lucas S."/>
            <person name="Lundell T."/>
            <person name="Martin R."/>
            <person name="McLaughlin D.J."/>
            <person name="Morgenstern I."/>
            <person name="Morin E."/>
            <person name="Murat C."/>
            <person name="Nagy L.G."/>
            <person name="Nolan M."/>
            <person name="Ohm R.A."/>
            <person name="Patyshakuliyeva A."/>
            <person name="Rokas A."/>
            <person name="Ruiz-Duenas F.J."/>
            <person name="Sabat G."/>
            <person name="Salamov A."/>
            <person name="Samejima M."/>
            <person name="Schmutz J."/>
            <person name="Slot J.C."/>
            <person name="St John F."/>
            <person name="Stenlid J."/>
            <person name="Sun H."/>
            <person name="Sun S."/>
            <person name="Syed K."/>
            <person name="Tsang A."/>
            <person name="Wiebenga A."/>
            <person name="Young D."/>
            <person name="Pisabarro A."/>
            <person name="Eastwood D.C."/>
            <person name="Martin F."/>
            <person name="Cullen D."/>
            <person name="Grigoriev I.V."/>
            <person name="Hibbett D.S."/>
        </authorList>
    </citation>
    <scope>NUCLEOTIDE SEQUENCE [LARGE SCALE GENOMIC DNA]</scope>
    <source>
        <strain evidence="2 3">DJM-731 SS1</strain>
    </source>
</reference>
<organism evidence="2 3">
    <name type="scientific">Dacryopinax primogenitus (strain DJM 731)</name>
    <name type="common">Brown rot fungus</name>
    <dbReference type="NCBI Taxonomy" id="1858805"/>
    <lineage>
        <taxon>Eukaryota</taxon>
        <taxon>Fungi</taxon>
        <taxon>Dikarya</taxon>
        <taxon>Basidiomycota</taxon>
        <taxon>Agaricomycotina</taxon>
        <taxon>Dacrymycetes</taxon>
        <taxon>Dacrymycetales</taxon>
        <taxon>Dacrymycetaceae</taxon>
        <taxon>Dacryopinax</taxon>
    </lineage>
</organism>
<feature type="region of interest" description="Disordered" evidence="1">
    <location>
        <begin position="409"/>
        <end position="443"/>
    </location>
</feature>
<evidence type="ECO:0000313" key="2">
    <source>
        <dbReference type="EMBL" id="EJU04089.1"/>
    </source>
</evidence>
<feature type="compositionally biased region" description="Low complexity" evidence="1">
    <location>
        <begin position="421"/>
        <end position="440"/>
    </location>
</feature>